<dbReference type="STRING" id="687861.BscR1v2_002510"/>
<dbReference type="Proteomes" id="UP000190811">
    <property type="component" value="Chromosome"/>
</dbReference>
<evidence type="ECO:0000256" key="1">
    <source>
        <dbReference type="SAM" id="MobiDB-lite"/>
    </source>
</evidence>
<feature type="region of interest" description="Disordered" evidence="1">
    <location>
        <begin position="434"/>
        <end position="525"/>
    </location>
</feature>
<dbReference type="RefSeq" id="WP_078689429.1">
    <property type="nucleotide sequence ID" value="NZ_CP019789.1"/>
</dbReference>
<evidence type="ECO:0000313" key="2">
    <source>
        <dbReference type="EMBL" id="AQX30206.1"/>
    </source>
</evidence>
<dbReference type="EMBL" id="CP019789">
    <property type="protein sequence ID" value="AQX30206.1"/>
    <property type="molecule type" value="Genomic_DNA"/>
</dbReference>
<reference evidence="3" key="1">
    <citation type="journal article" date="2011" name="PLoS Genet.">
        <title>Parallel evolution of a type IV secretion system in radiating lineages of the host-restricted bacterial pathogen Bartonella.</title>
        <authorList>
            <person name="Engel P."/>
            <person name="Salzburger W."/>
            <person name="Liesch M."/>
            <person name="Chang C.C."/>
            <person name="Maruyama S."/>
            <person name="Lanz C."/>
            <person name="Calteau A."/>
            <person name="Lajus A."/>
            <person name="Medigue C."/>
            <person name="Schuster S.C."/>
            <person name="Dehio C."/>
        </authorList>
    </citation>
    <scope>NUCLEOTIDE SEQUENCE</scope>
    <source>
        <strain evidence="3">R1</strain>
    </source>
</reference>
<feature type="region of interest" description="Disordered" evidence="1">
    <location>
        <begin position="612"/>
        <end position="639"/>
    </location>
</feature>
<evidence type="ECO:0000313" key="3">
    <source>
        <dbReference type="EMBL" id="CBI81754.1"/>
    </source>
</evidence>
<name>E6YZ14_BARSR</name>
<proteinExistence type="predicted"/>
<sequence length="681" mass="68393">MPIPYHTHKFEIESATNEEVKEGILDNKVVAPSSLGSAAAYSMSDFATAAQGKKADEAVAKRDVGALAYKDTVTVNDINTSGDPSENTVLSGTGWVKLSPLGIGDMSAAIYDPTHVRSDAFSMENMVEGDTKKILTAEERKKLQWLSSECPTIEKWKKADEDINYPISPVDLKDTITHFALSKSLAMSKSVYDPDKIAKDVFAMDHMKEGEKHLILTPQERIQITKIDQIEETAQQAQTTAQCGVNLAGETKEIAENALSIAKDAQSTAVAAQETADKAQKAVDLIHPLEKQDWINGIKTENALISPAHLVASIKANAGSGNGGSSNSVGVGISKPVEIFMTESGEIAWPEGTTEDTELEIWAWGGGNAGDNSARCGGNGGCCVYVRTKKKFLGDSKVTIGKGGGTAENSSFAGKNTKVGQFITASGGSFGYDPSGIHGAKGDNGADAEDQNGIGGDGKNGEVGRIGGFGGNGGEGGKGGKNGTGGQGGRGGRGGDNFLKSAGNGGRGGEGGRGENGGKGGGGGDGGNSIYNCGGVGGWGGHGGWVSSSKSGLGGEGGWGGKGGNSMWGGGGGGSVGGKGGDCDQGIGGKGGMGGNGGDSVYGGAGGGAGGGLGGKGKQKGDNGVRGRGGHSMWGGHGGRGSVGIDKSYYGGGGGYFPGEDATSLSSGAGGDGAVLIKVYL</sequence>
<dbReference type="EMBL" id="FN645507">
    <property type="protein sequence ID" value="CBI81754.1"/>
    <property type="molecule type" value="Genomic_DNA"/>
</dbReference>
<dbReference type="AlphaFoldDB" id="E6YZ14"/>
<feature type="compositionally biased region" description="Gly residues" evidence="1">
    <location>
        <begin position="626"/>
        <end position="639"/>
    </location>
</feature>
<gene>
    <name evidence="3" type="ORF">B11C_20031</name>
    <name evidence="2" type="ORF">BscR1v2_002510</name>
</gene>
<feature type="compositionally biased region" description="Gly residues" evidence="1">
    <location>
        <begin position="464"/>
        <end position="495"/>
    </location>
</feature>
<reference evidence="4" key="2">
    <citation type="journal article" date="2017" name="Genome Biol. Evol.">
        <title>Evolutionary Dynamics of Pathoadaptation Revealed by Three Independent Acquisitions of the VirB/D4 Type IV Secretion System in Bartonella.</title>
        <authorList>
            <person name="Harms A."/>
            <person name="Segers F.H."/>
            <person name="Quebatte M."/>
            <person name="Mistl C."/>
            <person name="Manfredi P."/>
            <person name="Korner J."/>
            <person name="Chomel B.B."/>
            <person name="Kosoy M."/>
            <person name="Maruyama S."/>
            <person name="Engel P."/>
            <person name="Dehio C."/>
        </authorList>
    </citation>
    <scope>NUCLEOTIDE SEQUENCE [LARGE SCALE GENOMIC DNA]</scope>
    <source>
        <strain evidence="4">R1</strain>
    </source>
</reference>
<feature type="compositionally biased region" description="Gly residues" evidence="1">
    <location>
        <begin position="503"/>
        <end position="525"/>
    </location>
</feature>
<evidence type="ECO:0000313" key="4">
    <source>
        <dbReference type="Proteomes" id="UP000190811"/>
    </source>
</evidence>
<organism evidence="3">
    <name type="scientific">Bartonella schoenbuchensis (strain DSM 13525 / NCTC 13165 / R1)</name>
    <dbReference type="NCBI Taxonomy" id="687861"/>
    <lineage>
        <taxon>Bacteria</taxon>
        <taxon>Pseudomonadati</taxon>
        <taxon>Pseudomonadota</taxon>
        <taxon>Alphaproteobacteria</taxon>
        <taxon>Hyphomicrobiales</taxon>
        <taxon>Bartonellaceae</taxon>
        <taxon>Bartonella</taxon>
    </lineage>
</organism>
<accession>E6YZ14</accession>
<protein>
    <submittedName>
        <fullName evidence="3">Uncharacterized protein</fullName>
    </submittedName>
</protein>
<reference evidence="2" key="3">
    <citation type="submission" date="2017-02" db="EMBL/GenBank/DDBJ databases">
        <title>Evolutionary dynamics of pathoadaptation revealed by three independent acquisitions of the VirB/D4 type IV secretion system in Bartonella.</title>
        <authorList>
            <person name="Harms A."/>
            <person name="Segers F.H.I.D."/>
            <person name="Quebatte M."/>
            <person name="Mistl C."/>
            <person name="Manfredi P."/>
            <person name="Koerner J."/>
            <person name="Chomel B."/>
            <person name="Kosoy M."/>
            <person name="Maruyama S."/>
            <person name="Engel P."/>
            <person name="Dehio C."/>
        </authorList>
    </citation>
    <scope>NUCLEOTIDE SEQUENCE [LARGE SCALE GENOMIC DNA]</scope>
    <source>
        <strain evidence="2">R1</strain>
    </source>
</reference>